<organism evidence="2 3">
    <name type="scientific">Lactarius akahatsu</name>
    <dbReference type="NCBI Taxonomy" id="416441"/>
    <lineage>
        <taxon>Eukaryota</taxon>
        <taxon>Fungi</taxon>
        <taxon>Dikarya</taxon>
        <taxon>Basidiomycota</taxon>
        <taxon>Agaricomycotina</taxon>
        <taxon>Agaricomycetes</taxon>
        <taxon>Russulales</taxon>
        <taxon>Russulaceae</taxon>
        <taxon>Lactarius</taxon>
    </lineage>
</organism>
<dbReference type="PANTHER" id="PTHR33606:SF3">
    <property type="entry name" value="PROTEIN YCII"/>
    <property type="match status" value="1"/>
</dbReference>
<dbReference type="Proteomes" id="UP001201163">
    <property type="component" value="Unassembled WGS sequence"/>
</dbReference>
<feature type="domain" description="YCII-related" evidence="1">
    <location>
        <begin position="17"/>
        <end position="97"/>
    </location>
</feature>
<dbReference type="InterPro" id="IPR011008">
    <property type="entry name" value="Dimeric_a/b-barrel"/>
</dbReference>
<dbReference type="Pfam" id="PF03795">
    <property type="entry name" value="YCII"/>
    <property type="match status" value="1"/>
</dbReference>
<gene>
    <name evidence="2" type="ORF">EDB92DRAFT_1803427</name>
</gene>
<name>A0AAD4Q9V1_9AGAM</name>
<evidence type="ECO:0000313" key="3">
    <source>
        <dbReference type="Proteomes" id="UP001201163"/>
    </source>
</evidence>
<evidence type="ECO:0000259" key="1">
    <source>
        <dbReference type="Pfam" id="PF03795"/>
    </source>
</evidence>
<dbReference type="SUPFAM" id="SSF54909">
    <property type="entry name" value="Dimeric alpha+beta barrel"/>
    <property type="match status" value="1"/>
</dbReference>
<keyword evidence="3" id="KW-1185">Reference proteome</keyword>
<dbReference type="PANTHER" id="PTHR33606">
    <property type="entry name" value="PROTEIN YCII"/>
    <property type="match status" value="1"/>
</dbReference>
<dbReference type="Gene3D" id="3.30.70.1060">
    <property type="entry name" value="Dimeric alpha+beta barrel"/>
    <property type="match status" value="1"/>
</dbReference>
<accession>A0AAD4Q9V1</accession>
<dbReference type="InterPro" id="IPR005545">
    <property type="entry name" value="YCII"/>
</dbReference>
<dbReference type="EMBL" id="JAKELL010000080">
    <property type="protein sequence ID" value="KAH8984022.1"/>
    <property type="molecule type" value="Genomic_DNA"/>
</dbReference>
<sequence>MSSSPTKHLFFVYAPDYAGPGRLDHRFSVRGKHLKGVDGLLEGGIMKFGGAFLAPELTDERGRKKMMGSVVFYEAESIEEVRKVVESDPYFTDGVWDKEKLVIHPFVPAMHWPST</sequence>
<dbReference type="AlphaFoldDB" id="A0AAD4Q9V1"/>
<protein>
    <recommendedName>
        <fullName evidence="1">YCII-related domain-containing protein</fullName>
    </recommendedName>
</protein>
<comment type="caution">
    <text evidence="2">The sequence shown here is derived from an EMBL/GenBank/DDBJ whole genome shotgun (WGS) entry which is preliminary data.</text>
</comment>
<evidence type="ECO:0000313" key="2">
    <source>
        <dbReference type="EMBL" id="KAH8984022.1"/>
    </source>
</evidence>
<dbReference type="InterPro" id="IPR051807">
    <property type="entry name" value="Sec-metab_biosynth-assoc"/>
</dbReference>
<proteinExistence type="predicted"/>
<reference evidence="2" key="1">
    <citation type="submission" date="2022-01" db="EMBL/GenBank/DDBJ databases">
        <title>Comparative genomics reveals a dynamic genome evolution in the ectomycorrhizal milk-cap (Lactarius) mushrooms.</title>
        <authorList>
            <consortium name="DOE Joint Genome Institute"/>
            <person name="Lebreton A."/>
            <person name="Tang N."/>
            <person name="Kuo A."/>
            <person name="LaButti K."/>
            <person name="Drula E."/>
            <person name="Barry K."/>
            <person name="Clum A."/>
            <person name="Lipzen A."/>
            <person name="Mousain D."/>
            <person name="Ng V."/>
            <person name="Wang R."/>
            <person name="Wang X."/>
            <person name="Dai Y."/>
            <person name="Henrissat B."/>
            <person name="Grigoriev I.V."/>
            <person name="Guerin-Laguette A."/>
            <person name="Yu F."/>
            <person name="Martin F.M."/>
        </authorList>
    </citation>
    <scope>NUCLEOTIDE SEQUENCE</scope>
    <source>
        <strain evidence="2">QP</strain>
    </source>
</reference>